<keyword evidence="2" id="KW-0863">Zinc-finger</keyword>
<keyword evidence="4" id="KW-0539">Nucleus</keyword>
<evidence type="ECO:0000259" key="6">
    <source>
        <dbReference type="SMART" id="SM00451"/>
    </source>
</evidence>
<dbReference type="EMBL" id="HBHJ01023930">
    <property type="protein sequence ID" value="CAD9702615.1"/>
    <property type="molecule type" value="Transcribed_RNA"/>
</dbReference>
<feature type="compositionally biased region" description="Basic and acidic residues" evidence="5">
    <location>
        <begin position="42"/>
        <end position="57"/>
    </location>
</feature>
<feature type="region of interest" description="Disordered" evidence="5">
    <location>
        <begin position="178"/>
        <end position="207"/>
    </location>
</feature>
<dbReference type="GO" id="GO:0003676">
    <property type="term" value="F:nucleic acid binding"/>
    <property type="evidence" value="ECO:0007669"/>
    <property type="project" value="InterPro"/>
</dbReference>
<feature type="compositionally biased region" description="Basic and acidic residues" evidence="5">
    <location>
        <begin position="190"/>
        <end position="202"/>
    </location>
</feature>
<dbReference type="InterPro" id="IPR003604">
    <property type="entry name" value="Matrin/U1-like-C_Znf_C2H2"/>
</dbReference>
<dbReference type="Pfam" id="PF12874">
    <property type="entry name" value="zf-met"/>
    <property type="match status" value="1"/>
</dbReference>
<accession>A0A7S2WR40</accession>
<evidence type="ECO:0000256" key="4">
    <source>
        <dbReference type="ARBA" id="ARBA00023242"/>
    </source>
</evidence>
<feature type="domain" description="U1-type" evidence="6">
    <location>
        <begin position="98"/>
        <end position="132"/>
    </location>
</feature>
<dbReference type="GO" id="GO:0005681">
    <property type="term" value="C:spliceosomal complex"/>
    <property type="evidence" value="ECO:0007669"/>
    <property type="project" value="InterPro"/>
</dbReference>
<protein>
    <recommendedName>
        <fullName evidence="6">U1-type domain-containing protein</fullName>
    </recommendedName>
</protein>
<keyword evidence="1" id="KW-0479">Metal-binding</keyword>
<evidence type="ECO:0000313" key="7">
    <source>
        <dbReference type="EMBL" id="CAD9702615.1"/>
    </source>
</evidence>
<evidence type="ECO:0000256" key="2">
    <source>
        <dbReference type="ARBA" id="ARBA00022771"/>
    </source>
</evidence>
<dbReference type="SUPFAM" id="SSF57667">
    <property type="entry name" value="beta-beta-alpha zinc fingers"/>
    <property type="match status" value="1"/>
</dbReference>
<name>A0A7S2WR40_9STRA</name>
<dbReference type="GO" id="GO:0000398">
    <property type="term" value="P:mRNA splicing, via spliceosome"/>
    <property type="evidence" value="ECO:0007669"/>
    <property type="project" value="InterPro"/>
</dbReference>
<evidence type="ECO:0000256" key="3">
    <source>
        <dbReference type="ARBA" id="ARBA00022833"/>
    </source>
</evidence>
<evidence type="ECO:0000256" key="1">
    <source>
        <dbReference type="ARBA" id="ARBA00022723"/>
    </source>
</evidence>
<organism evidence="7">
    <name type="scientific">Rhizochromulina marina</name>
    <dbReference type="NCBI Taxonomy" id="1034831"/>
    <lineage>
        <taxon>Eukaryota</taxon>
        <taxon>Sar</taxon>
        <taxon>Stramenopiles</taxon>
        <taxon>Ochrophyta</taxon>
        <taxon>Dictyochophyceae</taxon>
        <taxon>Rhizochromulinales</taxon>
        <taxon>Rhizochromulina</taxon>
    </lineage>
</organism>
<dbReference type="PANTHER" id="PTHR45986:SF1">
    <property type="entry name" value="ZINC FINGER MATRIN-TYPE PROTEIN 2"/>
    <property type="match status" value="1"/>
</dbReference>
<dbReference type="InterPro" id="IPR013087">
    <property type="entry name" value="Znf_C2H2_type"/>
</dbReference>
<dbReference type="AlphaFoldDB" id="A0A7S2WR40"/>
<keyword evidence="3" id="KW-0862">Zinc</keyword>
<dbReference type="GO" id="GO:0046540">
    <property type="term" value="C:U4/U6 x U5 tri-snRNP complex"/>
    <property type="evidence" value="ECO:0007669"/>
    <property type="project" value="TreeGrafter"/>
</dbReference>
<dbReference type="InterPro" id="IPR036236">
    <property type="entry name" value="Znf_C2H2_sf"/>
</dbReference>
<dbReference type="SMART" id="SM00451">
    <property type="entry name" value="ZnF_U1"/>
    <property type="match status" value="1"/>
</dbReference>
<dbReference type="FunFam" id="3.30.160.60:FF:002461">
    <property type="entry name" value="Zinc finger matrin-type protein 2"/>
    <property type="match status" value="1"/>
</dbReference>
<proteinExistence type="predicted"/>
<feature type="region of interest" description="Disordered" evidence="5">
    <location>
        <begin position="32"/>
        <end position="65"/>
    </location>
</feature>
<dbReference type="GO" id="GO:0008270">
    <property type="term" value="F:zinc ion binding"/>
    <property type="evidence" value="ECO:0007669"/>
    <property type="project" value="UniProtKB-KW"/>
</dbReference>
<reference evidence="7" key="1">
    <citation type="submission" date="2021-01" db="EMBL/GenBank/DDBJ databases">
        <authorList>
            <person name="Corre E."/>
            <person name="Pelletier E."/>
            <person name="Niang G."/>
            <person name="Scheremetjew M."/>
            <person name="Finn R."/>
            <person name="Kale V."/>
            <person name="Holt S."/>
            <person name="Cochrane G."/>
            <person name="Meng A."/>
            <person name="Brown T."/>
            <person name="Cohen L."/>
        </authorList>
    </citation>
    <scope>NUCLEOTIDE SEQUENCE</scope>
    <source>
        <strain evidence="7">CCMP1243</strain>
    </source>
</reference>
<sequence length="227" mass="25365">MAEEKKNVGGAQRRTWDVKEYEKKAQERLAREEGGIVEGDVDDRPVRDRDEFRRAEDQAAGPAGSARAFLNNRNRALGLEKAAGKTQIIADNGLRQKGGGWYCDVCECLLKDSSNYLDHINGKKHQRKLGFSMRVERSTVGQVSERFKLAKKRKEDEMSVATRPTAIEAYEQRIAAAQEEEERAKRAKKEAKQAQKREKEALEMEGMDPDLMAAMGFGGFGGGAKGK</sequence>
<dbReference type="PANTHER" id="PTHR45986">
    <property type="entry name" value="ZINC FINGER MATRIN-TYPE PROTEIN 2"/>
    <property type="match status" value="1"/>
</dbReference>
<gene>
    <name evidence="7" type="ORF">RMAR1173_LOCUS15784</name>
</gene>
<dbReference type="InterPro" id="IPR040107">
    <property type="entry name" value="Snu23"/>
</dbReference>
<dbReference type="Gene3D" id="3.30.160.60">
    <property type="entry name" value="Classic Zinc Finger"/>
    <property type="match status" value="1"/>
</dbReference>
<evidence type="ECO:0000256" key="5">
    <source>
        <dbReference type="SAM" id="MobiDB-lite"/>
    </source>
</evidence>